<evidence type="ECO:0000256" key="5">
    <source>
        <dbReference type="ARBA" id="ARBA00013189"/>
    </source>
</evidence>
<dbReference type="GO" id="GO:0003978">
    <property type="term" value="F:UDP-glucose 4-epimerase activity"/>
    <property type="evidence" value="ECO:0007669"/>
    <property type="project" value="UniProtKB-UniRule"/>
</dbReference>
<gene>
    <name evidence="12" type="ordered locus">Nham_3022</name>
</gene>
<dbReference type="GO" id="GO:0033499">
    <property type="term" value="P:galactose catabolic process via UDP-galactose, Leloir pathway"/>
    <property type="evidence" value="ECO:0007669"/>
    <property type="project" value="TreeGrafter"/>
</dbReference>
<comment type="similarity">
    <text evidence="4 10">Belongs to the NAD(P)-dependent epimerase/dehydratase family.</text>
</comment>
<dbReference type="InterPro" id="IPR005886">
    <property type="entry name" value="UDP_G4E"/>
</dbReference>
<feature type="domain" description="NAD-dependent epimerase/dehydratase" evidence="11">
    <location>
        <begin position="7"/>
        <end position="250"/>
    </location>
</feature>
<keyword evidence="7 10" id="KW-0520">NAD</keyword>
<dbReference type="eggNOG" id="COG1087">
    <property type="taxonomic scope" value="Bacteria"/>
</dbReference>
<evidence type="ECO:0000313" key="13">
    <source>
        <dbReference type="Proteomes" id="UP000001953"/>
    </source>
</evidence>
<proteinExistence type="inferred from homology"/>
<evidence type="ECO:0000256" key="1">
    <source>
        <dbReference type="ARBA" id="ARBA00000083"/>
    </source>
</evidence>
<evidence type="ECO:0000256" key="7">
    <source>
        <dbReference type="ARBA" id="ARBA00023027"/>
    </source>
</evidence>
<dbReference type="HOGENOM" id="CLU_007383_1_10_5"/>
<evidence type="ECO:0000256" key="4">
    <source>
        <dbReference type="ARBA" id="ARBA00007637"/>
    </source>
</evidence>
<name>Q1QJ29_NITHX</name>
<dbReference type="CDD" id="cd05247">
    <property type="entry name" value="UDP_G4E_1_SDR_e"/>
    <property type="match status" value="1"/>
</dbReference>
<evidence type="ECO:0000313" key="12">
    <source>
        <dbReference type="EMBL" id="ABE63768.1"/>
    </source>
</evidence>
<evidence type="ECO:0000256" key="10">
    <source>
        <dbReference type="RuleBase" id="RU366046"/>
    </source>
</evidence>
<comment type="cofactor">
    <cofactor evidence="2 10">
        <name>NAD(+)</name>
        <dbReference type="ChEBI" id="CHEBI:57540"/>
    </cofactor>
</comment>
<dbReference type="KEGG" id="nha:Nham_3022"/>
<dbReference type="NCBIfam" id="TIGR01179">
    <property type="entry name" value="galE"/>
    <property type="match status" value="1"/>
</dbReference>
<dbReference type="InterPro" id="IPR036291">
    <property type="entry name" value="NAD(P)-bd_dom_sf"/>
</dbReference>
<sequence length="349" mass="37692">MADRAAVLVTGGAGYIGSHCCKALAEAGYRPVCFDNFSTGHRRFVKWGPMITGDVRDPRQLQAVFQSYDFSAVMHFAASSSVGESVTDPQKYYANNVGGTLALLSAMRGAGSGRLVFSSTGAVYGNAGSESAPRFPVNPYGKSKLMIEEILSDYRQAYDLNSVCFRYFNASGADACGAIGECRDPETHLIPRAMMALQGEIPDFGIFGDDYDTPDGTAVRDYIHVTDLVSAHVQAVNMLMGGMRGVYNLGTGVGYSVSEVLSAIFAEAGSKMPRVYYPRRPGDPSVLIADSSVARMHLGFNPIHSNLGTIIRTAWNWHTKGAFEQLRGGRRSTVSISLQRARSPNHDLN</sequence>
<protein>
    <recommendedName>
        <fullName evidence="6 10">UDP-glucose 4-epimerase</fullName>
        <ecNumber evidence="5 10">5.1.3.2</ecNumber>
    </recommendedName>
</protein>
<evidence type="ECO:0000256" key="8">
    <source>
        <dbReference type="ARBA" id="ARBA00023235"/>
    </source>
</evidence>
<keyword evidence="13" id="KW-1185">Reference proteome</keyword>
<comment type="catalytic activity">
    <reaction evidence="1 10">
        <text>UDP-alpha-D-glucose = UDP-alpha-D-galactose</text>
        <dbReference type="Rhea" id="RHEA:22168"/>
        <dbReference type="ChEBI" id="CHEBI:58885"/>
        <dbReference type="ChEBI" id="CHEBI:66914"/>
        <dbReference type="EC" id="5.1.3.2"/>
    </reaction>
</comment>
<dbReference type="Proteomes" id="UP000001953">
    <property type="component" value="Chromosome"/>
</dbReference>
<evidence type="ECO:0000256" key="6">
    <source>
        <dbReference type="ARBA" id="ARBA00018569"/>
    </source>
</evidence>
<dbReference type="OrthoDB" id="9801785at2"/>
<dbReference type="EC" id="5.1.3.2" evidence="5 10"/>
<evidence type="ECO:0000259" key="11">
    <source>
        <dbReference type="Pfam" id="PF01370"/>
    </source>
</evidence>
<evidence type="ECO:0000256" key="9">
    <source>
        <dbReference type="ARBA" id="ARBA00023277"/>
    </source>
</evidence>
<dbReference type="PANTHER" id="PTHR43725">
    <property type="entry name" value="UDP-GLUCOSE 4-EPIMERASE"/>
    <property type="match status" value="1"/>
</dbReference>
<dbReference type="InterPro" id="IPR001509">
    <property type="entry name" value="Epimerase_deHydtase"/>
</dbReference>
<evidence type="ECO:0000256" key="2">
    <source>
        <dbReference type="ARBA" id="ARBA00001911"/>
    </source>
</evidence>
<dbReference type="Gene3D" id="3.90.25.10">
    <property type="entry name" value="UDP-galactose 4-epimerase, domain 1"/>
    <property type="match status" value="1"/>
</dbReference>
<dbReference type="SUPFAM" id="SSF51735">
    <property type="entry name" value="NAD(P)-binding Rossmann-fold domains"/>
    <property type="match status" value="1"/>
</dbReference>
<dbReference type="UniPathway" id="UPA00214"/>
<evidence type="ECO:0000256" key="3">
    <source>
        <dbReference type="ARBA" id="ARBA00004947"/>
    </source>
</evidence>
<keyword evidence="8 10" id="KW-0413">Isomerase</keyword>
<dbReference type="RefSeq" id="WP_011511428.1">
    <property type="nucleotide sequence ID" value="NC_007964.1"/>
</dbReference>
<dbReference type="Gene3D" id="3.40.50.720">
    <property type="entry name" value="NAD(P)-binding Rossmann-like Domain"/>
    <property type="match status" value="1"/>
</dbReference>
<dbReference type="STRING" id="323097.Nham_3022"/>
<organism evidence="12 13">
    <name type="scientific">Nitrobacter hamburgensis (strain DSM 10229 / NCIMB 13809 / X14)</name>
    <dbReference type="NCBI Taxonomy" id="323097"/>
    <lineage>
        <taxon>Bacteria</taxon>
        <taxon>Pseudomonadati</taxon>
        <taxon>Pseudomonadota</taxon>
        <taxon>Alphaproteobacteria</taxon>
        <taxon>Hyphomicrobiales</taxon>
        <taxon>Nitrobacteraceae</taxon>
        <taxon>Nitrobacter</taxon>
    </lineage>
</organism>
<keyword evidence="9 10" id="KW-0119">Carbohydrate metabolism</keyword>
<dbReference type="AlphaFoldDB" id="Q1QJ29"/>
<comment type="pathway">
    <text evidence="3 10">Carbohydrate metabolism; galactose metabolism.</text>
</comment>
<dbReference type="EMBL" id="CP000319">
    <property type="protein sequence ID" value="ABE63768.1"/>
    <property type="molecule type" value="Genomic_DNA"/>
</dbReference>
<dbReference type="PANTHER" id="PTHR43725:SF53">
    <property type="entry name" value="UDP-ARABINOSE 4-EPIMERASE 1"/>
    <property type="match status" value="1"/>
</dbReference>
<reference evidence="12 13" key="1">
    <citation type="submission" date="2006-03" db="EMBL/GenBank/DDBJ databases">
        <title>Complete sequence of chromosome of Nitrobacter hamburgensis X14.</title>
        <authorList>
            <consortium name="US DOE Joint Genome Institute"/>
            <person name="Copeland A."/>
            <person name="Lucas S."/>
            <person name="Lapidus A."/>
            <person name="Barry K."/>
            <person name="Detter J.C."/>
            <person name="Glavina del Rio T."/>
            <person name="Hammon N."/>
            <person name="Israni S."/>
            <person name="Dalin E."/>
            <person name="Tice H."/>
            <person name="Pitluck S."/>
            <person name="Chain P."/>
            <person name="Malfatti S."/>
            <person name="Shin M."/>
            <person name="Vergez L."/>
            <person name="Schmutz J."/>
            <person name="Larimer F."/>
            <person name="Land M."/>
            <person name="Hauser L."/>
            <person name="Kyrpides N."/>
            <person name="Ivanova N."/>
            <person name="Ward B."/>
            <person name="Arp D."/>
            <person name="Klotz M."/>
            <person name="Stein L."/>
            <person name="O'Mullan G."/>
            <person name="Starkenburg S."/>
            <person name="Sayavedra L."/>
            <person name="Poret-Peterson A.T."/>
            <person name="Gentry M.E."/>
            <person name="Bruce D."/>
            <person name="Richardson P."/>
        </authorList>
    </citation>
    <scope>NUCLEOTIDE SEQUENCE [LARGE SCALE GENOMIC DNA]</scope>
    <source>
        <strain evidence="13">DSM 10229 / NCIMB 13809 / X14</strain>
    </source>
</reference>
<dbReference type="Pfam" id="PF01370">
    <property type="entry name" value="Epimerase"/>
    <property type="match status" value="1"/>
</dbReference>
<comment type="subunit">
    <text evidence="10">Homodimer.</text>
</comment>
<accession>Q1QJ29</accession>